<organism evidence="1 2">
    <name type="scientific">Paramecium bursaria Chlorella virus 1</name>
    <name type="common">PBCV-1</name>
    <dbReference type="NCBI Taxonomy" id="10506"/>
    <lineage>
        <taxon>Viruses</taxon>
        <taxon>Varidnaviria</taxon>
        <taxon>Bamfordvirae</taxon>
        <taxon>Nucleocytoviricota</taxon>
        <taxon>Megaviricetes</taxon>
        <taxon>Algavirales</taxon>
        <taxon>Phycodnaviridae</taxon>
        <taxon>Chlorovirus</taxon>
        <taxon>Chlorovirus vanettense</taxon>
    </lineage>
</organism>
<sequence length="57" mass="6536">MIIAAMVTETATKMAAMVMMTHFETIILYTTKLFFVDTNICVSMHLEPMTLQSLWSF</sequence>
<accession>F8TU17</accession>
<organismHost>
    <name type="scientific">Chlorella</name>
    <dbReference type="NCBI Taxonomy" id="3071"/>
</organismHost>
<dbReference type="RefSeq" id="YP_004678933.1">
    <property type="nucleotide sequence ID" value="NC_000852.5"/>
</dbReference>
<reference evidence="1 2" key="3">
    <citation type="journal article" date="1996" name="Virology">
        <title>Analysis of 94 kb of the chlorella virus PBCV-1 330-kb genome: map positions 88 to 182.</title>
        <authorList>
            <person name="Lu Z."/>
            <person name="Li Y."/>
            <person name="Que Q."/>
            <person name="Kutish G.F."/>
            <person name="Rock D.L."/>
            <person name="Van Etten J.L."/>
        </authorList>
    </citation>
    <scope>NUCLEOTIDE SEQUENCE [LARGE SCALE GENOMIC DNA]</scope>
</reference>
<reference evidence="1 2" key="6">
    <citation type="journal article" date="1999" name="Virology">
        <title>Chlorella virus PBCV-1 encodes a functional homospermidine synthase.</title>
        <authorList>
            <person name="Kaiser A."/>
            <person name="Vollmert M."/>
            <person name="Tholl D."/>
            <person name="Graves M.V."/>
            <person name="Gurnon J.R."/>
            <person name="Xing W."/>
            <person name="Lisec A.D."/>
            <person name="Nickerson K.W."/>
            <person name="Van Etten J.L."/>
        </authorList>
    </citation>
    <scope>NUCLEOTIDE SEQUENCE [LARGE SCALE GENOMIC DNA]</scope>
</reference>
<keyword evidence="2" id="KW-1185">Reference proteome</keyword>
<reference evidence="1 2" key="5">
    <citation type="journal article" date="1997" name="Virology">
        <title>Analysis of 74 kb of DNA located at the right end of the 330-kb chlorella virus PBCV-1 genome.</title>
        <authorList>
            <person name="Li Y."/>
            <person name="Lu Z."/>
            <person name="Sun L."/>
            <person name="Ropp S."/>
            <person name="Kutish G.F."/>
            <person name="Rock D.L."/>
            <person name="Van Etten J.L."/>
        </authorList>
    </citation>
    <scope>NUCLEOTIDE SEQUENCE [LARGE SCALE GENOMIC DNA]</scope>
</reference>
<dbReference type="Proteomes" id="UP000000862">
    <property type="component" value="Segment"/>
</dbReference>
<reference evidence="1 2" key="8">
    <citation type="journal article" date="2010" name="J. Virol.">
        <title>Microarray analysis of Paramecium bursaria chlorella virus 1 transcription.</title>
        <authorList>
            <person name="Yanai-Balser G.M."/>
            <person name="Duncan G.A."/>
            <person name="Eudy J.D."/>
            <person name="Wang D."/>
            <person name="Li X."/>
            <person name="Agarkova I.V."/>
            <person name="Dunigan D.D."/>
            <person name="Van Etten J.L."/>
        </authorList>
    </citation>
    <scope>NUCLEOTIDE SEQUENCE [LARGE SCALE GENOMIC DNA]</scope>
</reference>
<evidence type="ECO:0000313" key="2">
    <source>
        <dbReference type="Proteomes" id="UP000000862"/>
    </source>
</evidence>
<reference evidence="1 2" key="2">
    <citation type="journal article" date="1995" name="Virology">
        <title>Analysis of 43 kb of the Chlorella virus PBCV-1 330-kb genome: map positions 45 to 88.</title>
        <authorList>
            <person name="Li Y."/>
            <person name="Lu Z."/>
            <person name="Burbank D.E."/>
            <person name="Kutish G.F."/>
            <person name="Rock D.L."/>
            <person name="Van Etten J.L."/>
        </authorList>
    </citation>
    <scope>NUCLEOTIDE SEQUENCE [LARGE SCALE GENOMIC DNA]</scope>
</reference>
<dbReference type="KEGG" id="vg:10971232"/>
<protein>
    <submittedName>
        <fullName evidence="1">Uncharacterized protein</fullName>
    </submittedName>
</protein>
<evidence type="ECO:0000313" key="1">
    <source>
        <dbReference type="EMBL" id="AEI70078.1"/>
    </source>
</evidence>
<reference evidence="1 2" key="4">
    <citation type="journal article" date="1996" name="Virology">
        <title>Analysis of 76 kb of the chlorella virus PBCV-1 330-kb genome: map positions 182 to 258.</title>
        <authorList>
            <person name="Kutish G.F."/>
            <person name="Li Y."/>
            <person name="Lu Z."/>
            <person name="Furuta M."/>
            <person name="Rock D.L."/>
            <person name="Van Etten J.L."/>
        </authorList>
    </citation>
    <scope>NUCLEOTIDE SEQUENCE [LARGE SCALE GENOMIC DNA]</scope>
</reference>
<gene>
    <name evidence="1" type="primary">a318L</name>
</gene>
<dbReference type="EMBL" id="JF411744">
    <property type="protein sequence ID" value="AEI70078.1"/>
    <property type="molecule type" value="Genomic_DNA"/>
</dbReference>
<reference evidence="1 2" key="1">
    <citation type="journal article" date="1995" name="Virology">
        <title>Analysis of 45 kb of DNA located at the left end of the chlorella virus PBCV-1 genome.</title>
        <authorList>
            <person name="Lu Z."/>
            <person name="Li Y."/>
            <person name="Zhang Y."/>
            <person name="Kutish G.F."/>
            <person name="Rock D.L."/>
            <person name="Van Etten J.L."/>
        </authorList>
    </citation>
    <scope>NUCLEOTIDE SEQUENCE [LARGE SCALE GENOMIC DNA]</scope>
</reference>
<reference evidence="1 2" key="7">
    <citation type="journal article" date="2000" name="Virology">
        <title>Characterization of a beta-1,3-glucanase encoded by chlorella virus PBCV-1.</title>
        <authorList>
            <person name="Sun L."/>
            <person name="Gurnon J.R."/>
            <person name="Adams B.J."/>
            <person name="Graves M.V."/>
            <person name="Van Etten J.L."/>
        </authorList>
    </citation>
    <scope>NUCLEOTIDE SEQUENCE [LARGE SCALE GENOMIC DNA]</scope>
</reference>
<dbReference type="GeneID" id="10971232"/>
<name>F8TU17_PBCV1</name>
<proteinExistence type="predicted"/>